<evidence type="ECO:0000313" key="2">
    <source>
        <dbReference type="Proteomes" id="UP000637720"/>
    </source>
</evidence>
<comment type="caution">
    <text evidence="1">The sequence shown here is derived from an EMBL/GenBank/DDBJ whole genome shotgun (WGS) entry which is preliminary data.</text>
</comment>
<reference evidence="1" key="1">
    <citation type="journal article" date="2014" name="Int. J. Syst. Evol. Microbiol.">
        <title>Complete genome sequence of Corynebacterium casei LMG S-19264T (=DSM 44701T), isolated from a smear-ripened cheese.</title>
        <authorList>
            <consortium name="US DOE Joint Genome Institute (JGI-PGF)"/>
            <person name="Walter F."/>
            <person name="Albersmeier A."/>
            <person name="Kalinowski J."/>
            <person name="Ruckert C."/>
        </authorList>
    </citation>
    <scope>NUCLEOTIDE SEQUENCE</scope>
    <source>
        <strain evidence="1">JCM 14719</strain>
    </source>
</reference>
<dbReference type="AlphaFoldDB" id="A0A8J3FA40"/>
<accession>A0A8J3FA40</accession>
<organism evidence="1 2">
    <name type="scientific">Calditerricola satsumensis</name>
    <dbReference type="NCBI Taxonomy" id="373054"/>
    <lineage>
        <taxon>Bacteria</taxon>
        <taxon>Bacillati</taxon>
        <taxon>Bacillota</taxon>
        <taxon>Bacilli</taxon>
        <taxon>Bacillales</taxon>
        <taxon>Bacillaceae</taxon>
        <taxon>Calditerricola</taxon>
    </lineage>
</organism>
<proteinExistence type="predicted"/>
<reference evidence="1" key="2">
    <citation type="submission" date="2020-09" db="EMBL/GenBank/DDBJ databases">
        <authorList>
            <person name="Sun Q."/>
            <person name="Ohkuma M."/>
        </authorList>
    </citation>
    <scope>NUCLEOTIDE SEQUENCE</scope>
    <source>
        <strain evidence="1">JCM 14719</strain>
    </source>
</reference>
<dbReference type="Proteomes" id="UP000637720">
    <property type="component" value="Unassembled WGS sequence"/>
</dbReference>
<keyword evidence="2" id="KW-1185">Reference proteome</keyword>
<gene>
    <name evidence="1" type="ORF">GCM10007043_06780</name>
</gene>
<evidence type="ECO:0000313" key="1">
    <source>
        <dbReference type="EMBL" id="GGJ95627.1"/>
    </source>
</evidence>
<dbReference type="RefSeq" id="WP_054669270.1">
    <property type="nucleotide sequence ID" value="NZ_BMOF01000008.1"/>
</dbReference>
<dbReference type="EMBL" id="BMOF01000008">
    <property type="protein sequence ID" value="GGJ95627.1"/>
    <property type="molecule type" value="Genomic_DNA"/>
</dbReference>
<name>A0A8J3FA40_9BACI</name>
<protein>
    <submittedName>
        <fullName evidence="1">Uncharacterized protein</fullName>
    </submittedName>
</protein>
<sequence>MGTCIYCGKPAGIFRKKHRECAEKRDQGWNEIIRLAKEAAIGTYPLEDVTNRSAAIAANSFLSSNEIREAMVTGWEKAVEHFLEDGNLEPQEEIRLVAFAEHFELTQEDLDKNGAYTQFVKGLVLRDLMEGKIPERFRPIGHLPFNFQRKEKLIWAFNDVKYYEDRTRRRYTGGSRGVSIRIAKGVYYRVGSFRGHPIETTERIHVDTGILAVTTKHLYFYGPRKSFRIRFDKIVSFTPYSDAIGIQRDAATAKPQFFVTGDGWFTYNLLVNLSNLEN</sequence>